<evidence type="ECO:0000313" key="1">
    <source>
        <dbReference type="EMBL" id="KAJ9093650.1"/>
    </source>
</evidence>
<gene>
    <name evidence="1" type="ORF">QFC19_008238</name>
</gene>
<organism evidence="1 2">
    <name type="scientific">Naganishia cerealis</name>
    <dbReference type="NCBI Taxonomy" id="610337"/>
    <lineage>
        <taxon>Eukaryota</taxon>
        <taxon>Fungi</taxon>
        <taxon>Dikarya</taxon>
        <taxon>Basidiomycota</taxon>
        <taxon>Agaricomycotina</taxon>
        <taxon>Tremellomycetes</taxon>
        <taxon>Filobasidiales</taxon>
        <taxon>Filobasidiaceae</taxon>
        <taxon>Naganishia</taxon>
    </lineage>
</organism>
<reference evidence="1" key="1">
    <citation type="submission" date="2023-04" db="EMBL/GenBank/DDBJ databases">
        <title>Draft Genome sequencing of Naganishia species isolated from polar environments using Oxford Nanopore Technology.</title>
        <authorList>
            <person name="Leo P."/>
            <person name="Venkateswaran K."/>
        </authorList>
    </citation>
    <scope>NUCLEOTIDE SEQUENCE</scope>
    <source>
        <strain evidence="1">MNA-CCFEE 5261</strain>
    </source>
</reference>
<sequence>MQLDEIETSVIGAYHEFDSNSEDSELLLGFFVQKRYSEVIEFCSQSTLEWTSLMRVIHLQSLMHSQMYDDCMRELAVLIVAEYNSYLRYHLSLLLVAILARLGNKDYAAICLKDITFDIDAELQVREGSDPHCVKLKSLREICDGIDLKATKLVIIDSPPYKCRLSVKQKSVLDACSVFLRRGIHKAKRLEVEHSLNVIFSAVTSLELSETFDSILKQVDSIVQAINREFRAAFHQDVDSFKVQEWSECDMDDHTRFDQASIIVKSCLTMSFFHRLDQRFEESIAILRKAIGVLDRLKVFHLENDTINIASRNTALLLIIQCHTIGKVPLSSEDALELLFDFAERNINPLTEFVHGRLSEYCLGCALLYEQLGNEQDLPVENRRRLVLDMIRKLVLAVTTSTSAPLEIYEWILWGILIHGEFHMRVFWFFYVVRSIEASKRVNKCQKQYERLSLYTNGWELAQQIYLEYQGHHEKEWIIDPKFTLPSYKVQGDTIVECNTKYSEVFDPVAVSVELIDTWKGTYSNYRGAIPAELHIA</sequence>
<dbReference type="EMBL" id="JASBWR010000120">
    <property type="protein sequence ID" value="KAJ9093650.1"/>
    <property type="molecule type" value="Genomic_DNA"/>
</dbReference>
<keyword evidence="2" id="KW-1185">Reference proteome</keyword>
<accession>A0ACC2V3G2</accession>
<evidence type="ECO:0000313" key="2">
    <source>
        <dbReference type="Proteomes" id="UP001241377"/>
    </source>
</evidence>
<name>A0ACC2V3G2_9TREE</name>
<proteinExistence type="predicted"/>
<protein>
    <submittedName>
        <fullName evidence="1">Uncharacterized protein</fullName>
    </submittedName>
</protein>
<comment type="caution">
    <text evidence="1">The sequence shown here is derived from an EMBL/GenBank/DDBJ whole genome shotgun (WGS) entry which is preliminary data.</text>
</comment>
<dbReference type="Proteomes" id="UP001241377">
    <property type="component" value="Unassembled WGS sequence"/>
</dbReference>